<dbReference type="EMBL" id="JBAMIC010000011">
    <property type="protein sequence ID" value="KAK7101039.1"/>
    <property type="molecule type" value="Genomic_DNA"/>
</dbReference>
<proteinExistence type="predicted"/>
<dbReference type="AlphaFoldDB" id="A0AAN9B9C3"/>
<evidence type="ECO:0000313" key="3">
    <source>
        <dbReference type="EMBL" id="KAK7101039.1"/>
    </source>
</evidence>
<gene>
    <name evidence="3" type="ORF">V1264_023887</name>
</gene>
<feature type="compositionally biased region" description="Basic and acidic residues" evidence="1">
    <location>
        <begin position="87"/>
        <end position="114"/>
    </location>
</feature>
<organism evidence="3 4">
    <name type="scientific">Littorina saxatilis</name>
    <dbReference type="NCBI Taxonomy" id="31220"/>
    <lineage>
        <taxon>Eukaryota</taxon>
        <taxon>Metazoa</taxon>
        <taxon>Spiralia</taxon>
        <taxon>Lophotrochozoa</taxon>
        <taxon>Mollusca</taxon>
        <taxon>Gastropoda</taxon>
        <taxon>Caenogastropoda</taxon>
        <taxon>Littorinimorpha</taxon>
        <taxon>Littorinoidea</taxon>
        <taxon>Littorinidae</taxon>
        <taxon>Littorina</taxon>
    </lineage>
</organism>
<comment type="caution">
    <text evidence="3">The sequence shown here is derived from an EMBL/GenBank/DDBJ whole genome shotgun (WGS) entry which is preliminary data.</text>
</comment>
<feature type="chain" id="PRO_5042967546" evidence="2">
    <location>
        <begin position="24"/>
        <end position="271"/>
    </location>
</feature>
<feature type="region of interest" description="Disordered" evidence="1">
    <location>
        <begin position="206"/>
        <end position="228"/>
    </location>
</feature>
<evidence type="ECO:0000313" key="4">
    <source>
        <dbReference type="Proteomes" id="UP001374579"/>
    </source>
</evidence>
<name>A0AAN9B9C3_9CAEN</name>
<keyword evidence="2" id="KW-0732">Signal</keyword>
<reference evidence="3 4" key="1">
    <citation type="submission" date="2024-02" db="EMBL/GenBank/DDBJ databases">
        <title>Chromosome-scale genome assembly of the rough periwinkle Littorina saxatilis.</title>
        <authorList>
            <person name="De Jode A."/>
            <person name="Faria R."/>
            <person name="Formenti G."/>
            <person name="Sims Y."/>
            <person name="Smith T.P."/>
            <person name="Tracey A."/>
            <person name="Wood J.M.D."/>
            <person name="Zagrodzka Z.B."/>
            <person name="Johannesson K."/>
            <person name="Butlin R.K."/>
            <person name="Leder E.H."/>
        </authorList>
    </citation>
    <scope>NUCLEOTIDE SEQUENCE [LARGE SCALE GENOMIC DNA]</scope>
    <source>
        <strain evidence="3">Snail1</strain>
        <tissue evidence="3">Muscle</tissue>
    </source>
</reference>
<feature type="compositionally biased region" description="Low complexity" evidence="1">
    <location>
        <begin position="217"/>
        <end position="228"/>
    </location>
</feature>
<feature type="compositionally biased region" description="Basic and acidic residues" evidence="1">
    <location>
        <begin position="64"/>
        <end position="77"/>
    </location>
</feature>
<feature type="region of interest" description="Disordered" evidence="1">
    <location>
        <begin position="29"/>
        <end position="114"/>
    </location>
</feature>
<evidence type="ECO:0000256" key="2">
    <source>
        <dbReference type="SAM" id="SignalP"/>
    </source>
</evidence>
<feature type="signal peptide" evidence="2">
    <location>
        <begin position="1"/>
        <end position="23"/>
    </location>
</feature>
<protein>
    <submittedName>
        <fullName evidence="3">Uncharacterized protein</fullName>
    </submittedName>
</protein>
<sequence>MKVTLLCATIFLVYSLTIAPSCGKSIRGTSRLNAAQKPRHGNKHRRETPEHERPLFSAQQPDHGNTDDEKTHAEARPLRKGRRGHILKAERPTRRNGEEMSKAEHRKDVKGHKDTRGIHLGNLRREDSAAFRSSLPHWAKQLLKRWEALFLRLHPKYSFTTTQPPTTTTTTTTTTTRPYTWKDTTTTTTRATTTTTRPRTFAKLIFTSPYPGDTTTRKPTTTLGFPATQKPTTTAIKTTTLGFPATQKPTTTAMKTTTLGFRQHKSQRPPQ</sequence>
<keyword evidence="4" id="KW-1185">Reference proteome</keyword>
<accession>A0AAN9B9C3</accession>
<feature type="compositionally biased region" description="Basic residues" evidence="1">
    <location>
        <begin position="37"/>
        <end position="46"/>
    </location>
</feature>
<evidence type="ECO:0000256" key="1">
    <source>
        <dbReference type="SAM" id="MobiDB-lite"/>
    </source>
</evidence>
<dbReference type="Proteomes" id="UP001374579">
    <property type="component" value="Unassembled WGS sequence"/>
</dbReference>